<feature type="region of interest" description="Disordered" evidence="6">
    <location>
        <begin position="566"/>
        <end position="615"/>
    </location>
</feature>
<dbReference type="OrthoDB" id="10263597at2759"/>
<dbReference type="AlphaFoldDB" id="A0A8H3TNM2"/>
<feature type="region of interest" description="Disordered" evidence="6">
    <location>
        <begin position="263"/>
        <end position="301"/>
    </location>
</feature>
<dbReference type="PANTHER" id="PTHR14428:SF5">
    <property type="entry name" value="NUCLEOLAR COMPLEX PROTEIN 3 HOMOLOG"/>
    <property type="match status" value="1"/>
</dbReference>
<dbReference type="Proteomes" id="UP000620104">
    <property type="component" value="Unassembled WGS sequence"/>
</dbReference>
<dbReference type="PANTHER" id="PTHR14428">
    <property type="entry name" value="NUCLEOLAR COMPLEX PROTEIN 3"/>
    <property type="match status" value="1"/>
</dbReference>
<comment type="caution">
    <text evidence="9">The sequence shown here is derived from an EMBL/GenBank/DDBJ whole genome shotgun (WGS) entry which is preliminary data.</text>
</comment>
<evidence type="ECO:0000256" key="5">
    <source>
        <dbReference type="PIRNR" id="PIRNR028977"/>
    </source>
</evidence>
<reference evidence="9" key="1">
    <citation type="submission" date="2020-07" db="EMBL/GenBank/DDBJ databases">
        <title>Draft Genome Sequence of a Deep-Sea Yeast, Naganishia (Cryptococcus) liquefaciens strain N6.</title>
        <authorList>
            <person name="Han Y.W."/>
            <person name="Kajitani R."/>
            <person name="Morimoto H."/>
            <person name="Parhat M."/>
            <person name="Tsubouchi H."/>
            <person name="Bakenova O."/>
            <person name="Ogata M."/>
            <person name="Argunhan B."/>
            <person name="Aoki R."/>
            <person name="Kajiwara S."/>
            <person name="Itoh T."/>
            <person name="Iwasaki H."/>
        </authorList>
    </citation>
    <scope>NUCLEOTIDE SEQUENCE</scope>
    <source>
        <strain evidence="9">N6</strain>
    </source>
</reference>
<evidence type="ECO:0000256" key="3">
    <source>
        <dbReference type="ARBA" id="ARBA00023054"/>
    </source>
</evidence>
<dbReference type="GO" id="GO:0003682">
    <property type="term" value="F:chromatin binding"/>
    <property type="evidence" value="ECO:0007669"/>
    <property type="project" value="TreeGrafter"/>
</dbReference>
<dbReference type="InterPro" id="IPR016903">
    <property type="entry name" value="Nucleolar_cplx-assoc_3"/>
</dbReference>
<accession>A0A8H3TNM2</accession>
<evidence type="ECO:0000259" key="7">
    <source>
        <dbReference type="Pfam" id="PF03914"/>
    </source>
</evidence>
<feature type="compositionally biased region" description="Acidic residues" evidence="6">
    <location>
        <begin position="73"/>
        <end position="105"/>
    </location>
</feature>
<comment type="subcellular location">
    <subcellularLocation>
        <location evidence="1 5">Nucleus</location>
        <location evidence="1 5">Nucleolus</location>
    </subcellularLocation>
</comment>
<dbReference type="EMBL" id="BLZA01000005">
    <property type="protein sequence ID" value="GHJ84066.1"/>
    <property type="molecule type" value="Genomic_DNA"/>
</dbReference>
<evidence type="ECO:0000256" key="6">
    <source>
        <dbReference type="SAM" id="MobiDB-lite"/>
    </source>
</evidence>
<dbReference type="GO" id="GO:0042254">
    <property type="term" value="P:ribosome biogenesis"/>
    <property type="evidence" value="ECO:0007669"/>
    <property type="project" value="UniProtKB-KW"/>
</dbReference>
<organism evidence="9 10">
    <name type="scientific">Naganishia liquefaciens</name>
    <dbReference type="NCBI Taxonomy" id="104408"/>
    <lineage>
        <taxon>Eukaryota</taxon>
        <taxon>Fungi</taxon>
        <taxon>Dikarya</taxon>
        <taxon>Basidiomycota</taxon>
        <taxon>Agaricomycotina</taxon>
        <taxon>Tremellomycetes</taxon>
        <taxon>Filobasidiales</taxon>
        <taxon>Filobasidiaceae</taxon>
        <taxon>Naganishia</taxon>
    </lineage>
</organism>
<keyword evidence="10" id="KW-1185">Reference proteome</keyword>
<keyword evidence="4" id="KW-0539">Nucleus</keyword>
<keyword evidence="5" id="KW-0690">Ribosome biogenesis</keyword>
<dbReference type="GO" id="GO:0006270">
    <property type="term" value="P:DNA replication initiation"/>
    <property type="evidence" value="ECO:0007669"/>
    <property type="project" value="TreeGrafter"/>
</dbReference>
<protein>
    <recommendedName>
        <fullName evidence="5">Nucleolar complex-associated protein 3</fullName>
    </recommendedName>
</protein>
<feature type="compositionally biased region" description="Low complexity" evidence="6">
    <location>
        <begin position="14"/>
        <end position="37"/>
    </location>
</feature>
<comment type="similarity">
    <text evidence="2 5">Belongs to the CBF/MAK21 family.</text>
</comment>
<feature type="domain" description="Nucleolar complex-associated protein 3 N-terminal" evidence="8">
    <location>
        <begin position="344"/>
        <end position="449"/>
    </location>
</feature>
<sequence>MPPTKGSNKKRKAPASAAGSSSAKKTKASASSSARPSNGKQTQQPKKLKLRDQKTIPVPQSAFLGTPKTATEEGQDDVEEEEEDEIDMDDMMGEGEDSEDGDEGDKESKQGATGRNGAGLEFLVGLDAKTLSRSKKETDRLHALQKSQNPLPKKPKAKAAEIESDFDEEEDWDSDLDTGSEIDDDEDEISEGDLSESEDDEEDVHPRKRKARDEGDDLESSYAQRRSAKPVSTEDENSMDVGHLPIKLPGGAIQKVEGTTRIAVPEATGKGKKKPVEEDEETEYTESEDEGSVDAAEERDEMARTRGRFGRMGIADILGNDDDVEGLPWKGREKIRAARRLAMAKEQIARVGAEIMAGGELIDNLPLLTRLSTFSLEKVRLHDETESVVPVPASIRALAFLSQLAVYKDLIPGYRIRELTALEEAEKVRDEVRRMREGEKGLVKNYRLYLKTLETEIKRKSPLASVALRCLCELLTSATHFNFSENIMGIVVARLNRRSWDDDAELCLQTIITVFRNDATATTSAVLLRLLARMIKERHYNVNPNVLTCLLHLRLRTELGLDADGKSRLKSKGKGREEEKQKAKSEIRQKWMNKNRRKAEKEKKEVEKELEEAEAEVDKEERSKVQTETLKNLFVLYFSILKQPKRSPMLPAAMEGIAKFAHLVNIEFFRDLLAVLKKIVRGEVEDDDDEEEGRPDVVGRGYEVRLRMLGIVTAFELLSGQGEALNLDLNDFVVHLYNLLIPLSLDTSIEQPPRNRQGKMIQPSVAPAVNAASRPKKTSVQLATTADLMFRCLHLIFFSRHSHTSNSPPWRAAAFAKRLLECSMHLPTATALKSIDFVKQLIAKEAKLEAFLSTEDRTADGIYRPDIEDPQLVNAFATNFWELGMLEREYWDESVRTAAAKLARGSLV</sequence>
<evidence type="ECO:0000256" key="2">
    <source>
        <dbReference type="ARBA" id="ARBA00007797"/>
    </source>
</evidence>
<evidence type="ECO:0000256" key="1">
    <source>
        <dbReference type="ARBA" id="ARBA00004604"/>
    </source>
</evidence>
<evidence type="ECO:0000313" key="9">
    <source>
        <dbReference type="EMBL" id="GHJ84066.1"/>
    </source>
</evidence>
<dbReference type="PIRSF" id="PIRSF028977">
    <property type="entry name" value="Nucleolar_complex_p3"/>
    <property type="match status" value="1"/>
</dbReference>
<evidence type="ECO:0000259" key="8">
    <source>
        <dbReference type="Pfam" id="PF07540"/>
    </source>
</evidence>
<keyword evidence="3" id="KW-0175">Coiled coil</keyword>
<dbReference type="GO" id="GO:0005730">
    <property type="term" value="C:nucleolus"/>
    <property type="evidence" value="ECO:0007669"/>
    <property type="project" value="UniProtKB-SubCell"/>
</dbReference>
<feature type="region of interest" description="Disordered" evidence="6">
    <location>
        <begin position="1"/>
        <end position="246"/>
    </location>
</feature>
<dbReference type="InterPro" id="IPR011501">
    <property type="entry name" value="Noc3_N"/>
</dbReference>
<evidence type="ECO:0000256" key="4">
    <source>
        <dbReference type="ARBA" id="ARBA00023242"/>
    </source>
</evidence>
<dbReference type="Pfam" id="PF03914">
    <property type="entry name" value="CBF"/>
    <property type="match status" value="1"/>
</dbReference>
<proteinExistence type="inferred from homology"/>
<evidence type="ECO:0000313" key="10">
    <source>
        <dbReference type="Proteomes" id="UP000620104"/>
    </source>
</evidence>
<name>A0A8H3TNM2_9TREE</name>
<dbReference type="Pfam" id="PF07540">
    <property type="entry name" value="NOC3p"/>
    <property type="match status" value="1"/>
</dbReference>
<dbReference type="InterPro" id="IPR005612">
    <property type="entry name" value="CCAAT-binding_factor"/>
</dbReference>
<feature type="domain" description="CCAAT-binding factor" evidence="7">
    <location>
        <begin position="709"/>
        <end position="897"/>
    </location>
</feature>
<feature type="compositionally biased region" description="Acidic residues" evidence="6">
    <location>
        <begin position="162"/>
        <end position="203"/>
    </location>
</feature>
<comment type="function">
    <text evidence="5">Required for synthesis of 60S ribosomal subunits and the transport of pre-ribosomes from the nucleoplasm to the cytoplasm.</text>
</comment>
<gene>
    <name evidence="9" type="ORF">NliqN6_0468</name>
</gene>
<feature type="compositionally biased region" description="Basic and acidic residues" evidence="6">
    <location>
        <begin position="574"/>
        <end position="589"/>
    </location>
</feature>
<feature type="compositionally biased region" description="Acidic residues" evidence="6">
    <location>
        <begin position="277"/>
        <end position="300"/>
    </location>
</feature>